<accession>A0A7T8K0P4</accession>
<keyword evidence="4 5" id="KW-0472">Membrane</keyword>
<gene>
    <name evidence="7" type="ORF">FKW44_016754</name>
</gene>
<dbReference type="Gene3D" id="1.20.1070.10">
    <property type="entry name" value="Rhodopsin 7-helix transmembrane proteins"/>
    <property type="match status" value="1"/>
</dbReference>
<feature type="transmembrane region" description="Helical" evidence="5">
    <location>
        <begin position="122"/>
        <end position="140"/>
    </location>
</feature>
<feature type="transmembrane region" description="Helical" evidence="5">
    <location>
        <begin position="32"/>
        <end position="60"/>
    </location>
</feature>
<evidence type="ECO:0000259" key="6">
    <source>
        <dbReference type="PROSITE" id="PS50262"/>
    </source>
</evidence>
<reference evidence="8" key="1">
    <citation type="submission" date="2021-01" db="EMBL/GenBank/DDBJ databases">
        <title>Caligus Genome Assembly.</title>
        <authorList>
            <person name="Gallardo-Escarate C."/>
        </authorList>
    </citation>
    <scope>NUCLEOTIDE SEQUENCE [LARGE SCALE GENOMIC DNA]</scope>
</reference>
<keyword evidence="3 5" id="KW-1133">Transmembrane helix</keyword>
<feature type="domain" description="G-protein coupled receptors family 1 profile" evidence="6">
    <location>
        <begin position="52"/>
        <end position="116"/>
    </location>
</feature>
<organism evidence="7 8">
    <name type="scientific">Caligus rogercresseyi</name>
    <name type="common">Sea louse</name>
    <dbReference type="NCBI Taxonomy" id="217165"/>
    <lineage>
        <taxon>Eukaryota</taxon>
        <taxon>Metazoa</taxon>
        <taxon>Ecdysozoa</taxon>
        <taxon>Arthropoda</taxon>
        <taxon>Crustacea</taxon>
        <taxon>Multicrustacea</taxon>
        <taxon>Hexanauplia</taxon>
        <taxon>Copepoda</taxon>
        <taxon>Siphonostomatoida</taxon>
        <taxon>Caligidae</taxon>
        <taxon>Caligus</taxon>
    </lineage>
</organism>
<feature type="transmembrane region" description="Helical" evidence="5">
    <location>
        <begin position="255"/>
        <end position="272"/>
    </location>
</feature>
<evidence type="ECO:0000256" key="5">
    <source>
        <dbReference type="SAM" id="Phobius"/>
    </source>
</evidence>
<evidence type="ECO:0000313" key="7">
    <source>
        <dbReference type="EMBL" id="QQP42173.1"/>
    </source>
</evidence>
<dbReference type="SUPFAM" id="SSF81321">
    <property type="entry name" value="Family A G protein-coupled receptor-like"/>
    <property type="match status" value="1"/>
</dbReference>
<evidence type="ECO:0000256" key="1">
    <source>
        <dbReference type="ARBA" id="ARBA00004370"/>
    </source>
</evidence>
<dbReference type="InterPro" id="IPR017452">
    <property type="entry name" value="GPCR_Rhodpsn_7TM"/>
</dbReference>
<evidence type="ECO:0000256" key="2">
    <source>
        <dbReference type="ARBA" id="ARBA00022692"/>
    </source>
</evidence>
<proteinExistence type="predicted"/>
<evidence type="ECO:0000256" key="4">
    <source>
        <dbReference type="ARBA" id="ARBA00023136"/>
    </source>
</evidence>
<name>A0A7T8K0P4_CALRO</name>
<sequence length="339" mass="38132">MLNSTDLNNSLSALIESIIHKWSGKEEAISKLSYGAILVVLEMTLTLLSIILNLVVIISIREKESLLNSTLNLLLGNLCFSNLLAAVFVKSIAIIYNGYAVTSEKWSVELAFCMVYTLSSRATWAVLPYTILVLSWLFVVNRATRILGFLFPTSKKKGDSPQSSTIDIELEILKASESEECSKDEEYQNEELEEEFNGIDGLGIIQKSILGFIWFVSLVYSLLSPQYSTRTPTRASFDISSSEDFHHTSNHLPHYSKLTYALMVILTLIFILEYPFNMFFYVIGNTHILLIPLFSILMRKDILQAALSVFSQNSVASQKEDDITFEQFQTHCGMGVNPT</sequence>
<protein>
    <recommendedName>
        <fullName evidence="6">G-protein coupled receptors family 1 profile domain-containing protein</fullName>
    </recommendedName>
</protein>
<dbReference type="GO" id="GO:0016020">
    <property type="term" value="C:membrane"/>
    <property type="evidence" value="ECO:0007669"/>
    <property type="project" value="UniProtKB-SubCell"/>
</dbReference>
<dbReference type="Proteomes" id="UP000595437">
    <property type="component" value="Chromosome 11"/>
</dbReference>
<keyword evidence="8" id="KW-1185">Reference proteome</keyword>
<keyword evidence="2 5" id="KW-0812">Transmembrane</keyword>
<dbReference type="AlphaFoldDB" id="A0A7T8K0P4"/>
<dbReference type="EMBL" id="CP045900">
    <property type="protein sequence ID" value="QQP42173.1"/>
    <property type="molecule type" value="Genomic_DNA"/>
</dbReference>
<feature type="transmembrane region" description="Helical" evidence="5">
    <location>
        <begin position="72"/>
        <end position="96"/>
    </location>
</feature>
<evidence type="ECO:0000313" key="8">
    <source>
        <dbReference type="Proteomes" id="UP000595437"/>
    </source>
</evidence>
<dbReference type="PROSITE" id="PS50262">
    <property type="entry name" value="G_PROTEIN_RECEP_F1_2"/>
    <property type="match status" value="1"/>
</dbReference>
<comment type="subcellular location">
    <subcellularLocation>
        <location evidence="1">Membrane</location>
    </subcellularLocation>
</comment>
<dbReference type="OrthoDB" id="6372269at2759"/>
<evidence type="ECO:0000256" key="3">
    <source>
        <dbReference type="ARBA" id="ARBA00022989"/>
    </source>
</evidence>